<reference evidence="3" key="1">
    <citation type="journal article" date="2017" name="Nat. Microbiol.">
        <title>Global analysis of biosynthetic gene clusters reveals vast potential of secondary metabolite production in Penicillium species.</title>
        <authorList>
            <person name="Nielsen J.C."/>
            <person name="Grijseels S."/>
            <person name="Prigent S."/>
            <person name="Ji B."/>
            <person name="Dainat J."/>
            <person name="Nielsen K.F."/>
            <person name="Frisvad J.C."/>
            <person name="Workman M."/>
            <person name="Nielsen J."/>
        </authorList>
    </citation>
    <scope>NUCLEOTIDE SEQUENCE [LARGE SCALE GENOMIC DNA]</scope>
    <source>
        <strain evidence="3">IBT 11843</strain>
    </source>
</reference>
<dbReference type="OrthoDB" id="444127at2759"/>
<dbReference type="Proteomes" id="UP000191522">
    <property type="component" value="Unassembled WGS sequence"/>
</dbReference>
<dbReference type="PANTHER" id="PTHR31642">
    <property type="entry name" value="TRICHOTHECENE 3-O-ACETYLTRANSFERASE"/>
    <property type="match status" value="1"/>
</dbReference>
<evidence type="ECO:0008006" key="4">
    <source>
        <dbReference type="Google" id="ProtNLM"/>
    </source>
</evidence>
<proteinExistence type="predicted"/>
<dbReference type="InterPro" id="IPR023213">
    <property type="entry name" value="CAT-like_dom_sf"/>
</dbReference>
<keyword evidence="3" id="KW-1185">Reference proteome</keyword>
<accession>A0A1V6PEK3</accession>
<dbReference type="OMA" id="FHRYDWW"/>
<dbReference type="EMBL" id="MDYL01000007">
    <property type="protein sequence ID" value="OQD75520.1"/>
    <property type="molecule type" value="Genomic_DNA"/>
</dbReference>
<keyword evidence="1" id="KW-0808">Transferase</keyword>
<protein>
    <recommendedName>
        <fullName evidence="4">Transferase family protein</fullName>
    </recommendedName>
</protein>
<dbReference type="Pfam" id="PF02458">
    <property type="entry name" value="Transferase"/>
    <property type="match status" value="1"/>
</dbReference>
<evidence type="ECO:0000313" key="3">
    <source>
        <dbReference type="Proteomes" id="UP000191522"/>
    </source>
</evidence>
<dbReference type="PANTHER" id="PTHR31642:SF310">
    <property type="entry name" value="FATTY ALCOHOL:CAFFEOYL-COA ACYLTRANSFERASE"/>
    <property type="match status" value="1"/>
</dbReference>
<organism evidence="2 3">
    <name type="scientific">Penicillium decumbens</name>
    <dbReference type="NCBI Taxonomy" id="69771"/>
    <lineage>
        <taxon>Eukaryota</taxon>
        <taxon>Fungi</taxon>
        <taxon>Dikarya</taxon>
        <taxon>Ascomycota</taxon>
        <taxon>Pezizomycotina</taxon>
        <taxon>Eurotiomycetes</taxon>
        <taxon>Eurotiomycetidae</taxon>
        <taxon>Eurotiales</taxon>
        <taxon>Aspergillaceae</taxon>
        <taxon>Penicillium</taxon>
    </lineage>
</organism>
<sequence>MDSIEILQSERLFPSTKQPQRAVALSLLDATAAQFSPTGAIWLCERPKDAPFDLAHHFRRSLQVVLDAYPQWTGLVKSISTVDSSQLKSEENEFAPHARRFGRVYAHYGTSQDAGVEFVMAKSTATLETLSPSSQTRDQPLLDHKNISFGGLVSSTLLADPLRQSAADQDGILPPAMAMQLTELACGNFALSAKLAHSLGDIQSLVSFMKDWSTISRWFLSGSKLPEPVLNPIFEPELLDSKASGDINGNQADPAILERVAGLPLHRYDWWATHPQCPWPQEIPAAFRDQEIVPAGTVMPWSDWDVNAPVSRYSVHLTRDQVETIWENVTDGDAKNARISRHDAILAHIWSCIARARNQQEDTGPLHCNLVCGTRPALQLGNRFIGSPSLMINLEMTGIELASPKAQDDRLRNIAQRIRETVNQMNNPAALGAHLHSIAFEKTPQRLWQAFLGQRHLLLTTWARAGLYNIDFGLSELLIIRYVSAVVPDLDGLLVIKEAPPSVVGSATGASNWTENGVDISIRIRAEDMERLIRDPLLLP</sequence>
<dbReference type="GO" id="GO:0044550">
    <property type="term" value="P:secondary metabolite biosynthetic process"/>
    <property type="evidence" value="ECO:0007669"/>
    <property type="project" value="TreeGrafter"/>
</dbReference>
<dbReference type="STRING" id="69771.A0A1V6PEK3"/>
<dbReference type="InterPro" id="IPR050317">
    <property type="entry name" value="Plant_Fungal_Acyltransferase"/>
</dbReference>
<gene>
    <name evidence="2" type="ORF">PENDEC_c007G02302</name>
</gene>
<dbReference type="Gene3D" id="3.30.559.10">
    <property type="entry name" value="Chloramphenicol acetyltransferase-like domain"/>
    <property type="match status" value="2"/>
</dbReference>
<dbReference type="AlphaFoldDB" id="A0A1V6PEK3"/>
<dbReference type="GO" id="GO:0016747">
    <property type="term" value="F:acyltransferase activity, transferring groups other than amino-acyl groups"/>
    <property type="evidence" value="ECO:0007669"/>
    <property type="project" value="TreeGrafter"/>
</dbReference>
<evidence type="ECO:0000313" key="2">
    <source>
        <dbReference type="EMBL" id="OQD75520.1"/>
    </source>
</evidence>
<name>A0A1V6PEK3_PENDC</name>
<comment type="caution">
    <text evidence="2">The sequence shown here is derived from an EMBL/GenBank/DDBJ whole genome shotgun (WGS) entry which is preliminary data.</text>
</comment>
<evidence type="ECO:0000256" key="1">
    <source>
        <dbReference type="ARBA" id="ARBA00022679"/>
    </source>
</evidence>